<dbReference type="InterPro" id="IPR029063">
    <property type="entry name" value="SAM-dependent_MTases_sf"/>
</dbReference>
<dbReference type="CDD" id="cd02440">
    <property type="entry name" value="AdoMet_MTases"/>
    <property type="match status" value="1"/>
</dbReference>
<dbReference type="GO" id="GO:0008757">
    <property type="term" value="F:S-adenosylmethionine-dependent methyltransferase activity"/>
    <property type="evidence" value="ECO:0007669"/>
    <property type="project" value="InterPro"/>
</dbReference>
<evidence type="ECO:0000313" key="3">
    <source>
        <dbReference type="Proteomes" id="UP000050360"/>
    </source>
</evidence>
<dbReference type="Proteomes" id="UP000050360">
    <property type="component" value="Unassembled WGS sequence"/>
</dbReference>
<proteinExistence type="predicted"/>
<dbReference type="EMBL" id="LKCM01000262">
    <property type="protein sequence ID" value="KPQ42162.1"/>
    <property type="molecule type" value="Genomic_DNA"/>
</dbReference>
<comment type="caution">
    <text evidence="2">The sequence shown here is derived from an EMBL/GenBank/DDBJ whole genome shotgun (WGS) entry which is preliminary data.</text>
</comment>
<dbReference type="InterPro" id="IPR013216">
    <property type="entry name" value="Methyltransf_11"/>
</dbReference>
<sequence length="256" mass="28618">MGIKESAIKQFGKQAQAYSKGNIFVDGFHLSKIVEITGVKENQRVLDVATGSGFLALEFAKKTKNVAGCDITRNMLLHAREKQKNSGLDNIDFLLCDVESLPFPDGAFDIVSCRFAFHHFPDPKKALLEMTRVARTIVLVDGVSSEDPVKSKFHNEIEKMRDPSHVRINSLSEIKNMFEETGAMIKDISHWEIPQDFDEWIKRAGTNEETIIKIRHLMTGSVANDSTGLHVKIEDGKLGFTYDTIILIAEATSFSS</sequence>
<name>A0A0N8KQH6_9EURY</name>
<organism evidence="2 3">
    <name type="scientific">Candidatus Methanoperedens nitratireducens</name>
    <dbReference type="NCBI Taxonomy" id="1392998"/>
    <lineage>
        <taxon>Archaea</taxon>
        <taxon>Methanobacteriati</taxon>
        <taxon>Methanobacteriota</taxon>
        <taxon>Stenosarchaea group</taxon>
        <taxon>Methanomicrobia</taxon>
        <taxon>Methanosarcinales</taxon>
        <taxon>ANME-2 cluster</taxon>
        <taxon>Candidatus Methanoperedentaceae</taxon>
        <taxon>Candidatus Methanoperedens</taxon>
    </lineage>
</organism>
<reference evidence="2 3" key="1">
    <citation type="submission" date="2015-09" db="EMBL/GenBank/DDBJ databases">
        <title>A metagenomics-based metabolic model of nitrate-dependent anaerobic oxidation of methane by Methanoperedens-like archaea.</title>
        <authorList>
            <person name="Arshad A."/>
            <person name="Speth D.R."/>
            <person name="De Graaf R.M."/>
            <person name="Op Den Camp H.J."/>
            <person name="Jetten M.S."/>
            <person name="Welte C.U."/>
        </authorList>
    </citation>
    <scope>NUCLEOTIDE SEQUENCE [LARGE SCALE GENOMIC DNA]</scope>
</reference>
<dbReference type="PANTHER" id="PTHR43591">
    <property type="entry name" value="METHYLTRANSFERASE"/>
    <property type="match status" value="1"/>
</dbReference>
<dbReference type="AlphaFoldDB" id="A0A0N8KQH6"/>
<gene>
    <name evidence="2" type="ORF">MPEBLZ_03289</name>
</gene>
<dbReference type="Pfam" id="PF08241">
    <property type="entry name" value="Methyltransf_11"/>
    <property type="match status" value="1"/>
</dbReference>
<keyword evidence="2" id="KW-0808">Transferase</keyword>
<evidence type="ECO:0000313" key="2">
    <source>
        <dbReference type="EMBL" id="KPQ42162.1"/>
    </source>
</evidence>
<protein>
    <submittedName>
        <fullName evidence="2">Methyltransferase</fullName>
    </submittedName>
</protein>
<accession>A0A0N8KQH6</accession>
<feature type="domain" description="Methyltransferase type 11" evidence="1">
    <location>
        <begin position="46"/>
        <end position="135"/>
    </location>
</feature>
<dbReference type="SUPFAM" id="SSF53335">
    <property type="entry name" value="S-adenosyl-L-methionine-dependent methyltransferases"/>
    <property type="match status" value="1"/>
</dbReference>
<dbReference type="Gene3D" id="3.40.50.150">
    <property type="entry name" value="Vaccinia Virus protein VP39"/>
    <property type="match status" value="1"/>
</dbReference>
<evidence type="ECO:0000259" key="1">
    <source>
        <dbReference type="Pfam" id="PF08241"/>
    </source>
</evidence>
<dbReference type="GO" id="GO:0032259">
    <property type="term" value="P:methylation"/>
    <property type="evidence" value="ECO:0007669"/>
    <property type="project" value="UniProtKB-KW"/>
</dbReference>
<keyword evidence="2" id="KW-0489">Methyltransferase</keyword>